<organism evidence="1 2">
    <name type="scientific">Panagrolaimus sp. ES5</name>
    <dbReference type="NCBI Taxonomy" id="591445"/>
    <lineage>
        <taxon>Eukaryota</taxon>
        <taxon>Metazoa</taxon>
        <taxon>Ecdysozoa</taxon>
        <taxon>Nematoda</taxon>
        <taxon>Chromadorea</taxon>
        <taxon>Rhabditida</taxon>
        <taxon>Tylenchina</taxon>
        <taxon>Panagrolaimomorpha</taxon>
        <taxon>Panagrolaimoidea</taxon>
        <taxon>Panagrolaimidae</taxon>
        <taxon>Panagrolaimus</taxon>
    </lineage>
</organism>
<evidence type="ECO:0000313" key="1">
    <source>
        <dbReference type="Proteomes" id="UP000887579"/>
    </source>
</evidence>
<dbReference type="Proteomes" id="UP000887579">
    <property type="component" value="Unplaced"/>
</dbReference>
<name>A0AC34GLZ7_9BILA</name>
<protein>
    <submittedName>
        <fullName evidence="2">Uncharacterized protein</fullName>
    </submittedName>
</protein>
<accession>A0AC34GLZ7</accession>
<sequence>MATFSNEEIEKLKSMGNEENNKVWLGLHDGPIKFEPVRLDENVKQHLIQKYERKRWYVSPSEIAEQRKLLEAHSQRRDSTSGLSINSHKSNQSAPANLQNLQPEKKNDLIDILGEDLMFPVKEEPANTTPSVSSSIFSSSFTAPPPFFPPPTSFSSSSNN</sequence>
<evidence type="ECO:0000313" key="2">
    <source>
        <dbReference type="WBParaSite" id="ES5_v2.g30609.t1"/>
    </source>
</evidence>
<dbReference type="WBParaSite" id="ES5_v2.g30609.t1">
    <property type="protein sequence ID" value="ES5_v2.g30609.t1"/>
    <property type="gene ID" value="ES5_v2.g30609"/>
</dbReference>
<reference evidence="2" key="1">
    <citation type="submission" date="2022-11" db="UniProtKB">
        <authorList>
            <consortium name="WormBaseParasite"/>
        </authorList>
    </citation>
    <scope>IDENTIFICATION</scope>
</reference>
<proteinExistence type="predicted"/>